<organism evidence="2 3">
    <name type="scientific">Abyssalbus ytuae</name>
    <dbReference type="NCBI Taxonomy" id="2926907"/>
    <lineage>
        <taxon>Bacteria</taxon>
        <taxon>Pseudomonadati</taxon>
        <taxon>Bacteroidota</taxon>
        <taxon>Flavobacteriia</taxon>
        <taxon>Flavobacteriales</taxon>
        <taxon>Flavobacteriaceae</taxon>
        <taxon>Abyssalbus</taxon>
    </lineage>
</organism>
<proteinExistence type="predicted"/>
<evidence type="ECO:0000313" key="3">
    <source>
        <dbReference type="Proteomes" id="UP000831290"/>
    </source>
</evidence>
<dbReference type="EMBL" id="CP094358">
    <property type="protein sequence ID" value="UOB19105.1"/>
    <property type="molecule type" value="Genomic_DNA"/>
</dbReference>
<dbReference type="RefSeq" id="WP_255845722.1">
    <property type="nucleotide sequence ID" value="NZ_CP094358.1"/>
</dbReference>
<keyword evidence="3" id="KW-1185">Reference proteome</keyword>
<dbReference type="Pfam" id="PF08818">
    <property type="entry name" value="DUF1801"/>
    <property type="match status" value="1"/>
</dbReference>
<dbReference type="InterPro" id="IPR014922">
    <property type="entry name" value="YdhG-like"/>
</dbReference>
<feature type="domain" description="YdhG-like" evidence="1">
    <location>
        <begin position="24"/>
        <end position="129"/>
    </location>
</feature>
<reference evidence="2" key="1">
    <citation type="submission" date="2022-03" db="EMBL/GenBank/DDBJ databases">
        <title>Description of Abyssus ytuae gen. nov., sp. nov., a novel member of the family Flavobacteriaceae isolated from the sediment of Mariana Trench.</title>
        <authorList>
            <person name="Zhang J."/>
            <person name="Xu X."/>
        </authorList>
    </citation>
    <scope>NUCLEOTIDE SEQUENCE</scope>
    <source>
        <strain evidence="2">MT3330</strain>
    </source>
</reference>
<evidence type="ECO:0000259" key="1">
    <source>
        <dbReference type="Pfam" id="PF08818"/>
    </source>
</evidence>
<dbReference type="AlphaFoldDB" id="A0A9E7D185"/>
<accession>A0A9E7D185</accession>
<evidence type="ECO:0000313" key="2">
    <source>
        <dbReference type="EMBL" id="UOB19105.1"/>
    </source>
</evidence>
<name>A0A9E7D185_9FLAO</name>
<dbReference type="SUPFAM" id="SSF159888">
    <property type="entry name" value="YdhG-like"/>
    <property type="match status" value="1"/>
</dbReference>
<dbReference type="Proteomes" id="UP000831290">
    <property type="component" value="Chromosome"/>
</dbReference>
<protein>
    <submittedName>
        <fullName evidence="2">DUF1801 domain-containing protein</fullName>
    </submittedName>
</protein>
<dbReference type="KEGG" id="fbm:MQE35_07355"/>
<sequence length="142" mass="16643">MSNIEIITNPEVEVVFNNYPDSVRNKMLYLRNLLIETAKENDQITKLEETLKWGEPSYLTKIGSTIRMDWKQKSPEHYAMYFQCTSRLVETFKMIFKNKFNFEGNRAIVFGLNNEIPTAELKHCIRAALTYHKVKHLPTLGI</sequence>
<gene>
    <name evidence="2" type="ORF">MQE35_07355</name>
</gene>